<dbReference type="SMART" id="SM00320">
    <property type="entry name" value="WD40"/>
    <property type="match status" value="7"/>
</dbReference>
<dbReference type="OrthoDB" id="530825at2"/>
<dbReference type="PROSITE" id="PS50082">
    <property type="entry name" value="WD_REPEATS_2"/>
    <property type="match status" value="6"/>
</dbReference>
<dbReference type="InterPro" id="IPR001680">
    <property type="entry name" value="WD40_rpt"/>
</dbReference>
<feature type="repeat" description="WD" evidence="3">
    <location>
        <begin position="431"/>
        <end position="472"/>
    </location>
</feature>
<dbReference type="Gene3D" id="2.130.10.10">
    <property type="entry name" value="YVTN repeat-like/Quinoprotein amine dehydrogenase"/>
    <property type="match status" value="2"/>
</dbReference>
<dbReference type="Proteomes" id="UP000238762">
    <property type="component" value="Unassembled WGS sequence"/>
</dbReference>
<dbReference type="InterPro" id="IPR020472">
    <property type="entry name" value="WD40_PAC1"/>
</dbReference>
<evidence type="ECO:0000256" key="3">
    <source>
        <dbReference type="PROSITE-ProRule" id="PRU00221"/>
    </source>
</evidence>
<dbReference type="PANTHER" id="PTHR19848:SF8">
    <property type="entry name" value="F-BOX AND WD REPEAT DOMAIN CONTAINING 7"/>
    <property type="match status" value="1"/>
</dbReference>
<comment type="caution">
    <text evidence="5">The sequence shown here is derived from an EMBL/GenBank/DDBJ whole genome shotgun (WGS) entry which is preliminary data.</text>
</comment>
<organism evidence="5 6">
    <name type="scientific">Merismopedia glauca CCAP 1448/3</name>
    <dbReference type="NCBI Taxonomy" id="1296344"/>
    <lineage>
        <taxon>Bacteria</taxon>
        <taxon>Bacillati</taxon>
        <taxon>Cyanobacteriota</taxon>
        <taxon>Cyanophyceae</taxon>
        <taxon>Synechococcales</taxon>
        <taxon>Merismopediaceae</taxon>
        <taxon>Merismopedia</taxon>
    </lineage>
</organism>
<feature type="domain" description="DUF1400" evidence="4">
    <location>
        <begin position="15"/>
        <end position="128"/>
    </location>
</feature>
<feature type="repeat" description="WD" evidence="3">
    <location>
        <begin position="389"/>
        <end position="430"/>
    </location>
</feature>
<dbReference type="PROSITE" id="PS00678">
    <property type="entry name" value="WD_REPEATS_1"/>
    <property type="match status" value="2"/>
</dbReference>
<dbReference type="InterPro" id="IPR036322">
    <property type="entry name" value="WD40_repeat_dom_sf"/>
</dbReference>
<dbReference type="Pfam" id="PF00400">
    <property type="entry name" value="WD40"/>
    <property type="match status" value="6"/>
</dbReference>
<dbReference type="AlphaFoldDB" id="A0A2T1BXK9"/>
<sequence>MTSKKLFFKKRVGFVPIQVSVPLQDLRELVETRQPSSLTIGVLTKLGNIDINDIANFLSISISPPATVSNRVLRTEIGKRITDVLEIIVKSTSGVSIHQLICDGVESSLKKGGKLSLIDILEAMSSEVVLDVDELINFYQAYADINKFFYVEVESKSNVKGRDIFLWHFVERSHLDKSTKNTILARMGVEVNQLTATDKTIDLENFIRGLDRDLIREILEGCDTLANEYSIKNDRNSSLVNALISHIKPLSNLNNEWIFKGGFEATVRAVQFSCDGKFLAAGSDDKSLQIWKTYDGGNSYTRRFKLTHEAEVRAIAFSPKGYILASAGEDRFIRLWNCQNGESIRSFPRTQKYGIFSLAFINEDTLACGSWDRSITICNTSQGAMNRTLTGHEGSVWSMDFQPSANILASGSDDKTVRLWDMETGKTLRVLNGHTGGVFSVKFSPDGRTLATGNWDKSIRLWRVENGKCLAELKGHEAAVWQLRYTSDSNFLISSADDNSIRVWNIDTQEVQLKLQGHTNGVYSLDISPIQPLVVSGSWDKTLRIWRLDLKKNIDGKIKTSNILDIEA</sequence>
<dbReference type="PROSITE" id="PS50294">
    <property type="entry name" value="WD_REPEATS_REGION"/>
    <property type="match status" value="6"/>
</dbReference>
<feature type="repeat" description="WD" evidence="3">
    <location>
        <begin position="473"/>
        <end position="514"/>
    </location>
</feature>
<evidence type="ECO:0000259" key="4">
    <source>
        <dbReference type="Pfam" id="PF07176"/>
    </source>
</evidence>
<dbReference type="InterPro" id="IPR010802">
    <property type="entry name" value="DUF1400"/>
</dbReference>
<feature type="repeat" description="WD" evidence="3">
    <location>
        <begin position="260"/>
        <end position="301"/>
    </location>
</feature>
<dbReference type="InterPro" id="IPR015943">
    <property type="entry name" value="WD40/YVTN_repeat-like_dom_sf"/>
</dbReference>
<evidence type="ECO:0000313" key="6">
    <source>
        <dbReference type="Proteomes" id="UP000238762"/>
    </source>
</evidence>
<dbReference type="InterPro" id="IPR019775">
    <property type="entry name" value="WD40_repeat_CS"/>
</dbReference>
<evidence type="ECO:0000256" key="1">
    <source>
        <dbReference type="ARBA" id="ARBA00022574"/>
    </source>
</evidence>
<protein>
    <recommendedName>
        <fullName evidence="4">DUF1400 domain-containing protein</fullName>
    </recommendedName>
</protein>
<dbReference type="EMBL" id="PVWJ01000164">
    <property type="protein sequence ID" value="PSB00749.1"/>
    <property type="molecule type" value="Genomic_DNA"/>
</dbReference>
<keyword evidence="2" id="KW-0677">Repeat</keyword>
<dbReference type="CDD" id="cd00200">
    <property type="entry name" value="WD40"/>
    <property type="match status" value="1"/>
</dbReference>
<dbReference type="SUPFAM" id="SSF50978">
    <property type="entry name" value="WD40 repeat-like"/>
    <property type="match status" value="1"/>
</dbReference>
<name>A0A2T1BXK9_9CYAN</name>
<evidence type="ECO:0000256" key="2">
    <source>
        <dbReference type="ARBA" id="ARBA00022737"/>
    </source>
</evidence>
<dbReference type="PRINTS" id="PR00320">
    <property type="entry name" value="GPROTEINBRPT"/>
</dbReference>
<reference evidence="5 6" key="1">
    <citation type="submission" date="2018-02" db="EMBL/GenBank/DDBJ databases">
        <authorList>
            <person name="Cohen D.B."/>
            <person name="Kent A.D."/>
        </authorList>
    </citation>
    <scope>NUCLEOTIDE SEQUENCE [LARGE SCALE GENOMIC DNA]</scope>
    <source>
        <strain evidence="5 6">CCAP 1448/3</strain>
    </source>
</reference>
<dbReference type="Pfam" id="PF07176">
    <property type="entry name" value="DUF1400"/>
    <property type="match status" value="1"/>
</dbReference>
<reference evidence="5 6" key="2">
    <citation type="submission" date="2018-03" db="EMBL/GenBank/DDBJ databases">
        <title>The ancient ancestry and fast evolution of plastids.</title>
        <authorList>
            <person name="Moore K.R."/>
            <person name="Magnabosco C."/>
            <person name="Momper L."/>
            <person name="Gold D.A."/>
            <person name="Bosak T."/>
            <person name="Fournier G.P."/>
        </authorList>
    </citation>
    <scope>NUCLEOTIDE SEQUENCE [LARGE SCALE GENOMIC DNA]</scope>
    <source>
        <strain evidence="5 6">CCAP 1448/3</strain>
    </source>
</reference>
<feature type="repeat" description="WD" evidence="3">
    <location>
        <begin position="515"/>
        <end position="549"/>
    </location>
</feature>
<accession>A0A2T1BXK9</accession>
<dbReference type="RefSeq" id="WP_106291380.1">
    <property type="nucleotide sequence ID" value="NZ_CAWNTC010000205.1"/>
</dbReference>
<keyword evidence="6" id="KW-1185">Reference proteome</keyword>
<dbReference type="PANTHER" id="PTHR19848">
    <property type="entry name" value="WD40 REPEAT PROTEIN"/>
    <property type="match status" value="1"/>
</dbReference>
<evidence type="ECO:0000313" key="5">
    <source>
        <dbReference type="EMBL" id="PSB00749.1"/>
    </source>
</evidence>
<gene>
    <name evidence="5" type="ORF">C7B64_21885</name>
</gene>
<feature type="repeat" description="WD" evidence="3">
    <location>
        <begin position="305"/>
        <end position="346"/>
    </location>
</feature>
<keyword evidence="1 3" id="KW-0853">WD repeat</keyword>
<proteinExistence type="predicted"/>